<dbReference type="InterPro" id="IPR018392">
    <property type="entry name" value="LysM"/>
</dbReference>
<accession>A0A0G0UBM1</accession>
<sequence length="422" mass="46832">MKQHACPAARFVSKPLLFIFIRLIRWVGVPIYRVYFWIKRFFSKLYLPTKNRLLYLVSNRYVFHAAVIGIVAVTTSSNFQGSEVRAETFGEKSLLFSIVSQEDLATVEEIKAKEGFVPIKTNYSEMYALSPSDTADLDLIDEDYVNFLGGNGFLTSSIGAESPVSSSRTETEIYVVQDGDTLSTIADRYGLNLSSVLWANELTFKSTIKPKQELAIPPVDGVLYTVKNGDTIQSIAKKYSAESEQIVAFNKLTNANTLKIGQNLIIPGGEPPKIVPVRRTAPLTKLFVSPSSNDSVGKKASASDGGWVWPTDWHVITQYYGWKHVGLDLDGDYNTKNYAARAGTITRASWYSGYGLCVDIDHGDGYKTRYGHFSKIFVEVGQQVAAGEALGMTGTTGYSTGTHLHFEVFENGKRRNPLEFVR</sequence>
<dbReference type="InterPro" id="IPR036779">
    <property type="entry name" value="LysM_dom_sf"/>
</dbReference>
<dbReference type="PANTHER" id="PTHR21666:SF289">
    <property type="entry name" value="L-ALA--D-GLU ENDOPEPTIDASE"/>
    <property type="match status" value="1"/>
</dbReference>
<dbReference type="InterPro" id="IPR011055">
    <property type="entry name" value="Dup_hybrid_motif"/>
</dbReference>
<dbReference type="Gene3D" id="3.10.350.10">
    <property type="entry name" value="LysM domain"/>
    <property type="match status" value="2"/>
</dbReference>
<name>A0A0G0UBM1_9BACT</name>
<dbReference type="Pfam" id="PF01551">
    <property type="entry name" value="Peptidase_M23"/>
    <property type="match status" value="1"/>
</dbReference>
<evidence type="ECO:0000313" key="5">
    <source>
        <dbReference type="Proteomes" id="UP000034616"/>
    </source>
</evidence>
<dbReference type="Proteomes" id="UP000034616">
    <property type="component" value="Unassembled WGS sequence"/>
</dbReference>
<proteinExistence type="predicted"/>
<feature type="transmembrane region" description="Helical" evidence="2">
    <location>
        <begin position="53"/>
        <end position="73"/>
    </location>
</feature>
<feature type="domain" description="LysM" evidence="3">
    <location>
        <begin position="172"/>
        <end position="216"/>
    </location>
</feature>
<dbReference type="InterPro" id="IPR016047">
    <property type="entry name" value="M23ase_b-sheet_dom"/>
</dbReference>
<feature type="transmembrane region" description="Helical" evidence="2">
    <location>
        <begin position="12"/>
        <end position="32"/>
    </location>
</feature>
<dbReference type="GO" id="GO:0004222">
    <property type="term" value="F:metalloendopeptidase activity"/>
    <property type="evidence" value="ECO:0007669"/>
    <property type="project" value="TreeGrafter"/>
</dbReference>
<keyword evidence="1" id="KW-0732">Signal</keyword>
<feature type="domain" description="LysM" evidence="3">
    <location>
        <begin position="222"/>
        <end position="266"/>
    </location>
</feature>
<dbReference type="CDD" id="cd00118">
    <property type="entry name" value="LysM"/>
    <property type="match status" value="2"/>
</dbReference>
<dbReference type="PANTHER" id="PTHR21666">
    <property type="entry name" value="PEPTIDASE-RELATED"/>
    <property type="match status" value="1"/>
</dbReference>
<dbReference type="SUPFAM" id="SSF54106">
    <property type="entry name" value="LysM domain"/>
    <property type="match status" value="1"/>
</dbReference>
<dbReference type="PROSITE" id="PS51782">
    <property type="entry name" value="LYSM"/>
    <property type="match status" value="2"/>
</dbReference>
<organism evidence="4 5">
    <name type="scientific">Candidatus Uhrbacteria bacterium GW2011_GWC2_41_11</name>
    <dbReference type="NCBI Taxonomy" id="1618985"/>
    <lineage>
        <taxon>Bacteria</taxon>
        <taxon>Candidatus Uhriibacteriota</taxon>
    </lineage>
</organism>
<dbReference type="Pfam" id="PF01476">
    <property type="entry name" value="LysM"/>
    <property type="match status" value="2"/>
</dbReference>
<evidence type="ECO:0000256" key="1">
    <source>
        <dbReference type="ARBA" id="ARBA00022729"/>
    </source>
</evidence>
<dbReference type="SMART" id="SM00257">
    <property type="entry name" value="LysM"/>
    <property type="match status" value="2"/>
</dbReference>
<protein>
    <submittedName>
        <fullName evidence="4">Lipoprotein</fullName>
    </submittedName>
</protein>
<dbReference type="EMBL" id="LCAH01000014">
    <property type="protein sequence ID" value="KKR86374.1"/>
    <property type="molecule type" value="Genomic_DNA"/>
</dbReference>
<dbReference type="SUPFAM" id="SSF51261">
    <property type="entry name" value="Duplicated hybrid motif"/>
    <property type="match status" value="1"/>
</dbReference>
<keyword evidence="2" id="KW-0472">Membrane</keyword>
<evidence type="ECO:0000313" key="4">
    <source>
        <dbReference type="EMBL" id="KKR86374.1"/>
    </source>
</evidence>
<evidence type="ECO:0000259" key="3">
    <source>
        <dbReference type="PROSITE" id="PS51782"/>
    </source>
</evidence>
<comment type="caution">
    <text evidence="4">The sequence shown here is derived from an EMBL/GenBank/DDBJ whole genome shotgun (WGS) entry which is preliminary data.</text>
</comment>
<keyword evidence="2" id="KW-1133">Transmembrane helix</keyword>
<evidence type="ECO:0000256" key="2">
    <source>
        <dbReference type="SAM" id="Phobius"/>
    </source>
</evidence>
<dbReference type="InterPro" id="IPR050570">
    <property type="entry name" value="Cell_wall_metabolism_enzyme"/>
</dbReference>
<dbReference type="Gene3D" id="2.70.70.10">
    <property type="entry name" value="Glucose Permease (Domain IIA)"/>
    <property type="match status" value="1"/>
</dbReference>
<dbReference type="AlphaFoldDB" id="A0A0G0UBM1"/>
<gene>
    <name evidence="4" type="ORF">UU35_C0014G0017</name>
</gene>
<keyword evidence="2" id="KW-0812">Transmembrane</keyword>
<keyword evidence="4" id="KW-0449">Lipoprotein</keyword>
<dbReference type="CDD" id="cd12797">
    <property type="entry name" value="M23_peptidase"/>
    <property type="match status" value="1"/>
</dbReference>
<reference evidence="4 5" key="1">
    <citation type="journal article" date="2015" name="Nature">
        <title>rRNA introns, odd ribosomes, and small enigmatic genomes across a large radiation of phyla.</title>
        <authorList>
            <person name="Brown C.T."/>
            <person name="Hug L.A."/>
            <person name="Thomas B.C."/>
            <person name="Sharon I."/>
            <person name="Castelle C.J."/>
            <person name="Singh A."/>
            <person name="Wilkins M.J."/>
            <person name="Williams K.H."/>
            <person name="Banfield J.F."/>
        </authorList>
    </citation>
    <scope>NUCLEOTIDE SEQUENCE [LARGE SCALE GENOMIC DNA]</scope>
</reference>